<dbReference type="InterPro" id="IPR046533">
    <property type="entry name" value="DUF6598"/>
</dbReference>
<proteinExistence type="predicted"/>
<dbReference type="PANTHER" id="PTHR33065">
    <property type="entry name" value="OS07G0486400 PROTEIN"/>
    <property type="match status" value="1"/>
</dbReference>
<name>M8BMT3_AEGTA</name>
<feature type="domain" description="DUF6598" evidence="1">
    <location>
        <begin position="288"/>
        <end position="536"/>
    </location>
</feature>
<evidence type="ECO:0000259" key="1">
    <source>
        <dbReference type="Pfam" id="PF20241"/>
    </source>
</evidence>
<protein>
    <recommendedName>
        <fullName evidence="1">DUF6598 domain-containing protein</fullName>
    </recommendedName>
</protein>
<accession>M8BMT3</accession>
<dbReference type="AlphaFoldDB" id="M8BMT3"/>
<dbReference type="EnsemblPlants" id="EMT26275">
    <property type="protein sequence ID" value="EMT26275"/>
    <property type="gene ID" value="F775_19969"/>
</dbReference>
<dbReference type="PANTHER" id="PTHR33065:SF144">
    <property type="entry name" value="DUF6598 DOMAIN-CONTAINING PROTEIN"/>
    <property type="match status" value="1"/>
</dbReference>
<sequence>MAPDLKAKGTSDAFVLSEELYGAAKLMQQSVSQIELKSDLFDVSERISRLAGPEIQAQSKVGEDAAAALPDPAAKEETQETIVGQADNPFLWQSKPKFIIGILSKIQEDVGDVASVLEAERTRKEAAAALSFAFRLELCCKRIDELWREMHEILRSFSAEKKDLVKTMTMFTSEPCVHRIAKLKRISERITTLRRLDPGLDSKVKSTLVRLKSESFLSAMEGESEGVAGGDGAKSSAEMDKSFAAYRLFWERTWGTDYSFEHQTLLSPMQYTHCTPGRIPVDAVAGSTLQINSIKVSAVEELGHSPEVYGVVAARDAADRHRNPIFLRTWNDRQILTKQDPFLQLTGPVRAIVSTDTVYIEIQLKVKDETKSEDRALISTFYLYNAEQHGSFLVSSPLCTVELCCERLEESVQATILSAVVKAHEGSSPFPHGGRIVCSSLPCHGYEDIIGLPSTEVVLLESQNGRMPMARNGHLDLIRHVVSVELRGKLKFIIKTYSPSHPAEMATYDVLFTPEKCNISKKTCNLDGGSEVEITVAWSFLPSMLS</sequence>
<evidence type="ECO:0000313" key="2">
    <source>
        <dbReference type="EnsemblPlants" id="EMT26275"/>
    </source>
</evidence>
<dbReference type="Pfam" id="PF20241">
    <property type="entry name" value="DUF6598"/>
    <property type="match status" value="1"/>
</dbReference>
<organism evidence="2">
    <name type="scientific">Aegilops tauschii</name>
    <name type="common">Tausch's goatgrass</name>
    <name type="synonym">Aegilops squarrosa</name>
    <dbReference type="NCBI Taxonomy" id="37682"/>
    <lineage>
        <taxon>Eukaryota</taxon>
        <taxon>Viridiplantae</taxon>
        <taxon>Streptophyta</taxon>
        <taxon>Embryophyta</taxon>
        <taxon>Tracheophyta</taxon>
        <taxon>Spermatophyta</taxon>
        <taxon>Magnoliopsida</taxon>
        <taxon>Liliopsida</taxon>
        <taxon>Poales</taxon>
        <taxon>Poaceae</taxon>
        <taxon>BOP clade</taxon>
        <taxon>Pooideae</taxon>
        <taxon>Triticodae</taxon>
        <taxon>Triticeae</taxon>
        <taxon>Triticinae</taxon>
        <taxon>Aegilops</taxon>
    </lineage>
</organism>
<reference evidence="2" key="1">
    <citation type="submission" date="2015-06" db="UniProtKB">
        <authorList>
            <consortium name="EnsemblPlants"/>
        </authorList>
    </citation>
    <scope>IDENTIFICATION</scope>
</reference>